<proteinExistence type="predicted"/>
<dbReference type="InterPro" id="IPR021325">
    <property type="entry name" value="CCB2/CCB4"/>
</dbReference>
<feature type="region of interest" description="Disordered" evidence="1">
    <location>
        <begin position="187"/>
        <end position="220"/>
    </location>
</feature>
<reference evidence="2 3" key="1">
    <citation type="submission" date="2020-02" db="EMBL/GenBank/DDBJ databases">
        <title>Draft genome sequence of Haematococcus lacustris strain NIES-144.</title>
        <authorList>
            <person name="Morimoto D."/>
            <person name="Nakagawa S."/>
            <person name="Yoshida T."/>
            <person name="Sawayama S."/>
        </authorList>
    </citation>
    <scope>NUCLEOTIDE SEQUENCE [LARGE SCALE GENOMIC DNA]</scope>
    <source>
        <strain evidence="2 3">NIES-144</strain>
    </source>
</reference>
<dbReference type="AlphaFoldDB" id="A0A6A0A241"/>
<evidence type="ECO:0000313" key="2">
    <source>
        <dbReference type="EMBL" id="GFH25774.1"/>
    </source>
</evidence>
<dbReference type="PANTHER" id="PTHR36403:SF1">
    <property type="entry name" value="PROTEIN COFACTOR ASSEMBLY OF COMPLEX C SUBUNIT B CCB2, CHLOROPLASTIC"/>
    <property type="match status" value="1"/>
</dbReference>
<accession>A0A6A0A241</accession>
<name>A0A6A0A241_HAELA</name>
<dbReference type="EMBL" id="BLLF01002915">
    <property type="protein sequence ID" value="GFH25774.1"/>
    <property type="molecule type" value="Genomic_DNA"/>
</dbReference>
<feature type="compositionally biased region" description="Low complexity" evidence="1">
    <location>
        <begin position="187"/>
        <end position="197"/>
    </location>
</feature>
<evidence type="ECO:0000256" key="1">
    <source>
        <dbReference type="SAM" id="MobiDB-lite"/>
    </source>
</evidence>
<keyword evidence="3" id="KW-1185">Reference proteome</keyword>
<evidence type="ECO:0000313" key="3">
    <source>
        <dbReference type="Proteomes" id="UP000485058"/>
    </source>
</evidence>
<dbReference type="GO" id="GO:0010190">
    <property type="term" value="P:cytochrome b6f complex assembly"/>
    <property type="evidence" value="ECO:0007669"/>
    <property type="project" value="InterPro"/>
</dbReference>
<dbReference type="InterPro" id="IPR044970">
    <property type="entry name" value="CCB2"/>
</dbReference>
<dbReference type="Proteomes" id="UP000485058">
    <property type="component" value="Unassembled WGS sequence"/>
</dbReference>
<organism evidence="2 3">
    <name type="scientific">Haematococcus lacustris</name>
    <name type="common">Green alga</name>
    <name type="synonym">Haematococcus pluvialis</name>
    <dbReference type="NCBI Taxonomy" id="44745"/>
    <lineage>
        <taxon>Eukaryota</taxon>
        <taxon>Viridiplantae</taxon>
        <taxon>Chlorophyta</taxon>
        <taxon>core chlorophytes</taxon>
        <taxon>Chlorophyceae</taxon>
        <taxon>CS clade</taxon>
        <taxon>Chlamydomonadales</taxon>
        <taxon>Haematococcaceae</taxon>
        <taxon>Haematococcus</taxon>
    </lineage>
</organism>
<dbReference type="Pfam" id="PF11152">
    <property type="entry name" value="CCB2_CCB4"/>
    <property type="match status" value="1"/>
</dbReference>
<dbReference type="PANTHER" id="PTHR36403">
    <property type="entry name" value="PROTEIN COFACTOR ASSEMBLY OF COMPLEX C SUBUNIT B CCB2, CHLOROPLASTIC"/>
    <property type="match status" value="1"/>
</dbReference>
<protein>
    <submittedName>
        <fullName evidence="2">Uncharacterized protein</fullName>
    </submittedName>
</protein>
<comment type="caution">
    <text evidence="2">The sequence shown here is derived from an EMBL/GenBank/DDBJ whole genome shotgun (WGS) entry which is preliminary data.</text>
</comment>
<feature type="compositionally biased region" description="Low complexity" evidence="1">
    <location>
        <begin position="206"/>
        <end position="217"/>
    </location>
</feature>
<sequence length="254" mass="27005">MRAVELVYFSVSMCTPIHAFRSSVTTMHAAQRVWPRWSRNCPSAALLRARGARCWQHSASLHRTHRSPSVAVRAQPGGQLGDEEGLDVAVFRFTLGIKGFEDRFIPRVVGAVAAALMALNHLLGAQPAAAAQVRVEYLCLLLAAICVAVPEIEDRLKEVLPEWLLVHHALRCVVGCGLRSSSTGSLASPSPAAATSLHPRGNLTATQGQPRGTQGQPHCNLTASQPHCNPGCITATSLAAMMPLVRQSASAAAS</sequence>
<gene>
    <name evidence="2" type="ORF">HaLaN_23790</name>
</gene>